<dbReference type="AlphaFoldDB" id="A0A926GIZ9"/>
<proteinExistence type="predicted"/>
<keyword evidence="1" id="KW-0732">Signal</keyword>
<feature type="signal peptide" evidence="1">
    <location>
        <begin position="1"/>
        <end position="23"/>
    </location>
</feature>
<sequence>MKRIAIAMTALALTAGSVAVAQASDTADRMPHQVTAEQTVTVDAARVMSARELSRAGVDAAAQVTVTDFSNGKPVDTYTR</sequence>
<gene>
    <name evidence="2" type="ORF">H4P12_15665</name>
</gene>
<organism evidence="2 3">
    <name type="scientific">Paracoccus amoyensis</name>
    <dbReference type="NCBI Taxonomy" id="2760093"/>
    <lineage>
        <taxon>Bacteria</taxon>
        <taxon>Pseudomonadati</taxon>
        <taxon>Pseudomonadota</taxon>
        <taxon>Alphaproteobacteria</taxon>
        <taxon>Rhodobacterales</taxon>
        <taxon>Paracoccaceae</taxon>
        <taxon>Paracoccus</taxon>
    </lineage>
</organism>
<dbReference type="RefSeq" id="WP_187794622.1">
    <property type="nucleotide sequence ID" value="NZ_JACOQL010000005.1"/>
</dbReference>
<dbReference type="EMBL" id="JACOQL010000005">
    <property type="protein sequence ID" value="MBC9248114.1"/>
    <property type="molecule type" value="Genomic_DNA"/>
</dbReference>
<accession>A0A926GIZ9</accession>
<dbReference type="Proteomes" id="UP000608594">
    <property type="component" value="Unassembled WGS sequence"/>
</dbReference>
<evidence type="ECO:0000313" key="3">
    <source>
        <dbReference type="Proteomes" id="UP000608594"/>
    </source>
</evidence>
<protein>
    <submittedName>
        <fullName evidence="2">Uncharacterized protein</fullName>
    </submittedName>
</protein>
<evidence type="ECO:0000256" key="1">
    <source>
        <dbReference type="SAM" id="SignalP"/>
    </source>
</evidence>
<keyword evidence="3" id="KW-1185">Reference proteome</keyword>
<name>A0A926GIZ9_9RHOB</name>
<evidence type="ECO:0000313" key="2">
    <source>
        <dbReference type="EMBL" id="MBC9248114.1"/>
    </source>
</evidence>
<feature type="chain" id="PRO_5037839578" evidence="1">
    <location>
        <begin position="24"/>
        <end position="80"/>
    </location>
</feature>
<reference evidence="2" key="1">
    <citation type="submission" date="2020-08" db="EMBL/GenBank/DDBJ databases">
        <title>Paracoccus amoyensis sp. nov., isolated from the surface seawater at coast of Xiamen, Fujian.</title>
        <authorList>
            <person name="Lyu L."/>
        </authorList>
    </citation>
    <scope>NUCLEOTIDE SEQUENCE</scope>
    <source>
        <strain evidence="2">11-3</strain>
    </source>
</reference>
<comment type="caution">
    <text evidence="2">The sequence shown here is derived from an EMBL/GenBank/DDBJ whole genome shotgun (WGS) entry which is preliminary data.</text>
</comment>